<dbReference type="OrthoDB" id="426386at2759"/>
<dbReference type="STRING" id="30732.ENSOMEP00000016343"/>
<feature type="transmembrane region" description="Helical" evidence="2">
    <location>
        <begin position="231"/>
        <end position="251"/>
    </location>
</feature>
<feature type="transmembrane region" description="Helical" evidence="2">
    <location>
        <begin position="168"/>
        <end position="191"/>
    </location>
</feature>
<dbReference type="GO" id="GO:0005739">
    <property type="term" value="C:mitochondrion"/>
    <property type="evidence" value="ECO:0007669"/>
    <property type="project" value="TreeGrafter"/>
</dbReference>
<feature type="region of interest" description="Disordered" evidence="1">
    <location>
        <begin position="113"/>
        <end position="157"/>
    </location>
</feature>
<evidence type="ECO:0000313" key="5">
    <source>
        <dbReference type="Proteomes" id="UP000261560"/>
    </source>
</evidence>
<keyword evidence="2" id="KW-1133">Transmembrane helix</keyword>
<dbReference type="InterPro" id="IPR009688">
    <property type="entry name" value="FAM210A/B-like_dom"/>
</dbReference>
<dbReference type="PANTHER" id="PTHR21377:SF0">
    <property type="entry name" value="PROTEIN FAM210B, MITOCHONDRIAL"/>
    <property type="match status" value="1"/>
</dbReference>
<evidence type="ECO:0000313" key="4">
    <source>
        <dbReference type="Ensembl" id="ENSOMEP00000016343.1"/>
    </source>
</evidence>
<name>A0A3B3CGY0_ORYME</name>
<reference evidence="4" key="1">
    <citation type="submission" date="2025-08" db="UniProtKB">
        <authorList>
            <consortium name="Ensembl"/>
        </authorList>
    </citation>
    <scope>IDENTIFICATION</scope>
</reference>
<evidence type="ECO:0000259" key="3">
    <source>
        <dbReference type="Pfam" id="PF06916"/>
    </source>
</evidence>
<dbReference type="PANTHER" id="PTHR21377">
    <property type="entry name" value="PROTEIN FAM210B, MITOCHONDRIAL"/>
    <property type="match status" value="1"/>
</dbReference>
<keyword evidence="2" id="KW-0812">Transmembrane</keyword>
<protein>
    <submittedName>
        <fullName evidence="4">Family with sequence similarity 210 member B</fullName>
    </submittedName>
</protein>
<dbReference type="RefSeq" id="XP_024125915.1">
    <property type="nucleotide sequence ID" value="XM_024270147.2"/>
</dbReference>
<dbReference type="GeneTree" id="ENSGT00940000156134"/>
<feature type="compositionally biased region" description="Basic and acidic residues" evidence="1">
    <location>
        <begin position="125"/>
        <end position="135"/>
    </location>
</feature>
<dbReference type="PaxDb" id="30732-ENSOMEP00000016343"/>
<evidence type="ECO:0000256" key="1">
    <source>
        <dbReference type="SAM" id="MobiDB-lite"/>
    </source>
</evidence>
<sequence>MFLCRAGRLSSAGPACRAPGFLLLHGPGQVTLTAPAGRHLHRCRFLTGPVEESRAELNWGTRLGFVTADWRLLSRARTEAARQSGGEFDRGGAAGGLFTGNWGVSCRRSFTTSMQSRASSTKQSAEPRDSSKKDTSTSTPEKSPEEMPEPEEGKPNKTQQLKKVFKEYGAVGVSFHIGISLMSLGMFYLLVSSGIDMAAILCKVGFSEAVVQSKMAAGTSTFVLAYAIHKLFAPVRISITLVSVPLIVRYFRKTGLFKPPTPAP</sequence>
<feature type="compositionally biased region" description="Polar residues" evidence="1">
    <location>
        <begin position="113"/>
        <end position="124"/>
    </location>
</feature>
<evidence type="ECO:0000256" key="2">
    <source>
        <dbReference type="SAM" id="Phobius"/>
    </source>
</evidence>
<accession>A0A3B3CGY0</accession>
<dbReference type="GeneID" id="112145103"/>
<dbReference type="InterPro" id="IPR045866">
    <property type="entry name" value="FAM210A/B-like"/>
</dbReference>
<dbReference type="Pfam" id="PF06916">
    <property type="entry name" value="FAM210A-B_dom"/>
    <property type="match status" value="1"/>
</dbReference>
<keyword evidence="2" id="KW-0472">Membrane</keyword>
<dbReference type="OMA" id="SDSWPFA"/>
<dbReference type="Proteomes" id="UP000261560">
    <property type="component" value="Unplaced"/>
</dbReference>
<dbReference type="Ensembl" id="ENSOMET00000024790.1">
    <property type="protein sequence ID" value="ENSOMEP00000016343.1"/>
    <property type="gene ID" value="ENSOMEG00000017983.1"/>
</dbReference>
<feature type="domain" description="DUF1279" evidence="3">
    <location>
        <begin position="159"/>
        <end position="246"/>
    </location>
</feature>
<organism evidence="4 5">
    <name type="scientific">Oryzias melastigma</name>
    <name type="common">Marine medaka</name>
    <dbReference type="NCBI Taxonomy" id="30732"/>
    <lineage>
        <taxon>Eukaryota</taxon>
        <taxon>Metazoa</taxon>
        <taxon>Chordata</taxon>
        <taxon>Craniata</taxon>
        <taxon>Vertebrata</taxon>
        <taxon>Euteleostomi</taxon>
        <taxon>Actinopterygii</taxon>
        <taxon>Neopterygii</taxon>
        <taxon>Teleostei</taxon>
        <taxon>Neoteleostei</taxon>
        <taxon>Acanthomorphata</taxon>
        <taxon>Ovalentaria</taxon>
        <taxon>Atherinomorphae</taxon>
        <taxon>Beloniformes</taxon>
        <taxon>Adrianichthyidae</taxon>
        <taxon>Oryziinae</taxon>
        <taxon>Oryzias</taxon>
    </lineage>
</organism>
<dbReference type="AlphaFoldDB" id="A0A3B3CGY0"/>
<reference evidence="4" key="2">
    <citation type="submission" date="2025-09" db="UniProtKB">
        <authorList>
            <consortium name="Ensembl"/>
        </authorList>
    </citation>
    <scope>IDENTIFICATION</scope>
</reference>
<keyword evidence="5" id="KW-1185">Reference proteome</keyword>
<proteinExistence type="predicted"/>